<gene>
    <name evidence="1" type="ORF">FRX31_002672</name>
</gene>
<accession>A0A7J6XGK7</accession>
<dbReference type="Proteomes" id="UP000554482">
    <property type="component" value="Unassembled WGS sequence"/>
</dbReference>
<proteinExistence type="predicted"/>
<name>A0A7J6XGK7_THATH</name>
<sequence length="66" mass="7924">MEKTLIKVNEREIDYVEEDRRSQKLDGPNLVQIRPHWRTFSIGFEKKKSSRRNRNRSTLSKLYGST</sequence>
<keyword evidence="2" id="KW-1185">Reference proteome</keyword>
<comment type="caution">
    <text evidence="1">The sequence shown here is derived from an EMBL/GenBank/DDBJ whole genome shotgun (WGS) entry which is preliminary data.</text>
</comment>
<reference evidence="1 2" key="1">
    <citation type="submission" date="2020-06" db="EMBL/GenBank/DDBJ databases">
        <title>Transcriptomic and genomic resources for Thalictrum thalictroides and T. hernandezii: Facilitating candidate gene discovery in an emerging model plant lineage.</title>
        <authorList>
            <person name="Arias T."/>
            <person name="Riano-Pachon D.M."/>
            <person name="Di Stilio V.S."/>
        </authorList>
    </citation>
    <scope>NUCLEOTIDE SEQUENCE [LARGE SCALE GENOMIC DNA]</scope>
    <source>
        <strain evidence="2">cv. WT478/WT964</strain>
        <tissue evidence="1">Leaves</tissue>
    </source>
</reference>
<evidence type="ECO:0000313" key="2">
    <source>
        <dbReference type="Proteomes" id="UP000554482"/>
    </source>
</evidence>
<dbReference type="EMBL" id="JABWDY010001027">
    <property type="protein sequence ID" value="KAF5207742.1"/>
    <property type="molecule type" value="Genomic_DNA"/>
</dbReference>
<dbReference type="AlphaFoldDB" id="A0A7J6XGK7"/>
<protein>
    <submittedName>
        <fullName evidence="1">Uncharacterized protein</fullName>
    </submittedName>
</protein>
<organism evidence="1 2">
    <name type="scientific">Thalictrum thalictroides</name>
    <name type="common">Rue-anemone</name>
    <name type="synonym">Anemone thalictroides</name>
    <dbReference type="NCBI Taxonomy" id="46969"/>
    <lineage>
        <taxon>Eukaryota</taxon>
        <taxon>Viridiplantae</taxon>
        <taxon>Streptophyta</taxon>
        <taxon>Embryophyta</taxon>
        <taxon>Tracheophyta</taxon>
        <taxon>Spermatophyta</taxon>
        <taxon>Magnoliopsida</taxon>
        <taxon>Ranunculales</taxon>
        <taxon>Ranunculaceae</taxon>
        <taxon>Thalictroideae</taxon>
        <taxon>Thalictrum</taxon>
    </lineage>
</organism>
<evidence type="ECO:0000313" key="1">
    <source>
        <dbReference type="EMBL" id="KAF5207742.1"/>
    </source>
</evidence>